<keyword evidence="3" id="KW-0812">Transmembrane</keyword>
<dbReference type="Pfam" id="PF05461">
    <property type="entry name" value="ApoL"/>
    <property type="match status" value="1"/>
</dbReference>
<dbReference type="Proteomes" id="UP000085678">
    <property type="component" value="Unplaced"/>
</dbReference>
<keyword evidence="3" id="KW-1133">Transmembrane helix</keyword>
<evidence type="ECO:0000256" key="2">
    <source>
        <dbReference type="SAM" id="Coils"/>
    </source>
</evidence>
<name>A0A1S3JPE9_LINAN</name>
<comment type="similarity">
    <text evidence="1">Belongs to the apolipoprotein L family.</text>
</comment>
<dbReference type="KEGG" id="lak:106174983"/>
<dbReference type="GeneID" id="106174983"/>
<dbReference type="InterPro" id="IPR008405">
    <property type="entry name" value="ApoL"/>
</dbReference>
<dbReference type="PANTHER" id="PTHR14096">
    <property type="entry name" value="APOLIPOPROTEIN L"/>
    <property type="match status" value="1"/>
</dbReference>
<dbReference type="PANTHER" id="PTHR14096:SF28">
    <property type="entry name" value="APOLIPOPROTEIN L, 1-RELATED"/>
    <property type="match status" value="1"/>
</dbReference>
<dbReference type="GO" id="GO:0008289">
    <property type="term" value="F:lipid binding"/>
    <property type="evidence" value="ECO:0007669"/>
    <property type="project" value="InterPro"/>
</dbReference>
<dbReference type="GO" id="GO:0042157">
    <property type="term" value="P:lipoprotein metabolic process"/>
    <property type="evidence" value="ECO:0007669"/>
    <property type="project" value="InterPro"/>
</dbReference>
<dbReference type="GO" id="GO:0016020">
    <property type="term" value="C:membrane"/>
    <property type="evidence" value="ECO:0007669"/>
    <property type="project" value="TreeGrafter"/>
</dbReference>
<keyword evidence="4" id="KW-1185">Reference proteome</keyword>
<keyword evidence="3" id="KW-0472">Membrane</keyword>
<dbReference type="AlphaFoldDB" id="A0A1S3JPE9"/>
<feature type="transmembrane region" description="Helical" evidence="3">
    <location>
        <begin position="67"/>
        <end position="89"/>
    </location>
</feature>
<organism evidence="4 5">
    <name type="scientific">Lingula anatina</name>
    <name type="common">Brachiopod</name>
    <name type="synonym">Lingula unguis</name>
    <dbReference type="NCBI Taxonomy" id="7574"/>
    <lineage>
        <taxon>Eukaryota</taxon>
        <taxon>Metazoa</taxon>
        <taxon>Spiralia</taxon>
        <taxon>Lophotrochozoa</taxon>
        <taxon>Brachiopoda</taxon>
        <taxon>Linguliformea</taxon>
        <taxon>Lingulata</taxon>
        <taxon>Lingulida</taxon>
        <taxon>Linguloidea</taxon>
        <taxon>Lingulidae</taxon>
        <taxon>Lingula</taxon>
    </lineage>
</organism>
<keyword evidence="2" id="KW-0175">Coiled coil</keyword>
<dbReference type="RefSeq" id="XP_013412233.1">
    <property type="nucleotide sequence ID" value="XM_013556779.1"/>
</dbReference>
<accession>A0A1S3JPE9</accession>
<evidence type="ECO:0000313" key="4">
    <source>
        <dbReference type="Proteomes" id="UP000085678"/>
    </source>
</evidence>
<dbReference type="GO" id="GO:0005576">
    <property type="term" value="C:extracellular region"/>
    <property type="evidence" value="ECO:0007669"/>
    <property type="project" value="InterPro"/>
</dbReference>
<feature type="transmembrane region" description="Helical" evidence="3">
    <location>
        <begin position="210"/>
        <end position="231"/>
    </location>
</feature>
<dbReference type="GO" id="GO:0006869">
    <property type="term" value="P:lipid transport"/>
    <property type="evidence" value="ECO:0007669"/>
    <property type="project" value="InterPro"/>
</dbReference>
<dbReference type="InParanoid" id="A0A1S3JPE9"/>
<evidence type="ECO:0000256" key="1">
    <source>
        <dbReference type="ARBA" id="ARBA00010090"/>
    </source>
</evidence>
<proteinExistence type="inferred from homology"/>
<feature type="coiled-coil region" evidence="2">
    <location>
        <begin position="24"/>
        <end position="54"/>
    </location>
</feature>
<reference evidence="5" key="1">
    <citation type="submission" date="2025-08" db="UniProtKB">
        <authorList>
            <consortium name="RefSeq"/>
        </authorList>
    </citation>
    <scope>IDENTIFICATION</scope>
    <source>
        <tissue evidence="5">Gonads</tissue>
    </source>
</reference>
<protein>
    <submittedName>
        <fullName evidence="5">Uncharacterized protein LOC106174983</fullName>
    </submittedName>
</protein>
<dbReference type="OrthoDB" id="5976087at2759"/>
<evidence type="ECO:0000256" key="3">
    <source>
        <dbReference type="SAM" id="Phobius"/>
    </source>
</evidence>
<sequence>MSSPNTTGSEKEVGEIPFTRDEVLKLGEALVRELRELAESAQEASKILHRLADEIDEFCKKCNRGRIVGSVTSLLGFPLIAVGFGLSFVTFGASLGLSIAGAALSGTGGIAAAGSGLAEHFMTKSKCSEAQEAFDSVHQKAEAYKEKLEKLKKMIPSPGVLSAVRHSSSFATNAASGVGIPVLNGIRLAAGVADDAAATVFRGLGTGFRVLHIGGFVFSAVLVPYDIYILASSSIKEHRKTRSEQANKIRELARKMDSLAQEWNAVLNPVEDMPVELDQLDFNEILTRTLTKLCLKYNLQKLE</sequence>
<feature type="coiled-coil region" evidence="2">
    <location>
        <begin position="235"/>
        <end position="262"/>
    </location>
</feature>
<evidence type="ECO:0000313" key="5">
    <source>
        <dbReference type="RefSeq" id="XP_013412233.1"/>
    </source>
</evidence>
<gene>
    <name evidence="5" type="primary">LOC106174983</name>
</gene>
<feature type="transmembrane region" description="Helical" evidence="3">
    <location>
        <begin position="95"/>
        <end position="118"/>
    </location>
</feature>